<dbReference type="KEGG" id="hmi:soil367_03150"/>
<evidence type="ECO:0000313" key="2">
    <source>
        <dbReference type="Proteomes" id="UP000298049"/>
    </source>
</evidence>
<protein>
    <submittedName>
        <fullName evidence="1">Uncharacterized protein</fullName>
    </submittedName>
</protein>
<proteinExistence type="predicted"/>
<accession>A0A4P7XDX1</accession>
<evidence type="ECO:0000313" key="1">
    <source>
        <dbReference type="EMBL" id="QCF25016.1"/>
    </source>
</evidence>
<dbReference type="EMBL" id="CP031093">
    <property type="protein sequence ID" value="QCF25016.1"/>
    <property type="molecule type" value="Genomic_DNA"/>
</dbReference>
<reference evidence="1 2" key="1">
    <citation type="submission" date="2018-07" db="EMBL/GenBank/DDBJ databases">
        <title>Marsedoiliclastica nanhaica gen. nov. sp. nov., a novel marine hydrocarbonoclastic bacterium isolated from an in-situ enriched hydrocarbon-degrading consortium in deep-sea sediment.</title>
        <authorList>
            <person name="Dong C."/>
            <person name="Ma T."/>
            <person name="Liu R."/>
            <person name="Shao Z."/>
        </authorList>
    </citation>
    <scope>NUCLEOTIDE SEQUENCE [LARGE SCALE GENOMIC DNA]</scope>
    <source>
        <strain evidence="2">soil36-7</strain>
    </source>
</reference>
<name>A0A4P7XDX1_9ALTE</name>
<dbReference type="RefSeq" id="WP_136546807.1">
    <property type="nucleotide sequence ID" value="NZ_CP031093.1"/>
</dbReference>
<organism evidence="1 2">
    <name type="scientific">Hydrocarboniclastica marina</name>
    <dbReference type="NCBI Taxonomy" id="2259620"/>
    <lineage>
        <taxon>Bacteria</taxon>
        <taxon>Pseudomonadati</taxon>
        <taxon>Pseudomonadota</taxon>
        <taxon>Gammaproteobacteria</taxon>
        <taxon>Alteromonadales</taxon>
        <taxon>Alteromonadaceae</taxon>
        <taxon>Hydrocarboniclastica</taxon>
    </lineage>
</organism>
<dbReference type="Proteomes" id="UP000298049">
    <property type="component" value="Chromosome"/>
</dbReference>
<keyword evidence="2" id="KW-1185">Reference proteome</keyword>
<dbReference type="OrthoDB" id="6351826at2"/>
<gene>
    <name evidence="1" type="ORF">soil367_03150</name>
</gene>
<sequence length="444" mass="48806">MMASSSGTPVGGWGAMLYWRFRRRALQSRDRRIGVLEKSLQHAFAASRTANGASPLNGIERALGKTGNGSLVSVGRDWWSSYVDAVVAPAHVFEEREKILLAVTAELRASVLSAEEWRELYRLCLVSGLYVVGMLLREKAVSQARRSADANSADIDALRLGFAAVLESGTATEAKSLLRRLETSGEDPARCKHGLWLTEVLLEGSRELFPDAAGPVGKTTLDAIRGRRIALVGPVPVQQENGPEIDSFDLVAKFNYRGGPSGCDPATQGRRVDLSYYNIQQAKYIARKMAPGFLSAVPFPIFIKEKGQRLLRSATDAGRVLINLQWLLMDSEFNAGPNAVFDLLRFGPAQIKVFNLDLMLTAGRFEGYARPGDAEVNYSLSFAKTHDPVMQFQFLQKLRCQGLIEGDERFEQVLSLSVDEYVRQLQAGHGEIAREALRGTGIPS</sequence>
<dbReference type="AlphaFoldDB" id="A0A4P7XDX1"/>